<evidence type="ECO:0000313" key="3">
    <source>
        <dbReference type="Proteomes" id="UP000660262"/>
    </source>
</evidence>
<proteinExistence type="predicted"/>
<evidence type="ECO:0000256" key="1">
    <source>
        <dbReference type="SAM" id="MobiDB-lite"/>
    </source>
</evidence>
<accession>A0A830HH92</accession>
<protein>
    <submittedName>
        <fullName evidence="2">Uncharacterized protein</fullName>
    </submittedName>
</protein>
<dbReference type="AlphaFoldDB" id="A0A830HH92"/>
<organism evidence="2 3">
    <name type="scientific">Pycnococcus provasolii</name>
    <dbReference type="NCBI Taxonomy" id="41880"/>
    <lineage>
        <taxon>Eukaryota</taxon>
        <taxon>Viridiplantae</taxon>
        <taxon>Chlorophyta</taxon>
        <taxon>Pseudoscourfieldiophyceae</taxon>
        <taxon>Pseudoscourfieldiales</taxon>
        <taxon>Pycnococcaceae</taxon>
        <taxon>Pycnococcus</taxon>
    </lineage>
</organism>
<reference evidence="2" key="1">
    <citation type="submission" date="2020-10" db="EMBL/GenBank/DDBJ databases">
        <title>Unveiling of a novel bifunctional photoreceptor, Dualchrome1, isolated from a cosmopolitan green alga.</title>
        <authorList>
            <person name="Suzuki S."/>
            <person name="Kawachi M."/>
        </authorList>
    </citation>
    <scope>NUCLEOTIDE SEQUENCE</scope>
    <source>
        <strain evidence="2">NIES 2893</strain>
    </source>
</reference>
<name>A0A830HH92_9CHLO</name>
<dbReference type="EMBL" id="BNJQ01000012">
    <property type="protein sequence ID" value="GHP06225.1"/>
    <property type="molecule type" value="Genomic_DNA"/>
</dbReference>
<sequence>MCGEGNSELCEPGVTVQDEEADLLDAVVACAPDSCMSSRSAPAAGLPGHHLEEVQLDAPALVARTAPPQVRPTSGIFGGISGGGGVSASAAAAWATCRAQNAASNPRSLNTKFSASMRFLRVAYPEPPPLAAAGEEEEEEENAELVHPEPPPLAAAGEEEEDKEENAELVHPEPPPLAAAGEEEDKEENAELVHPEPPPLAAAEASSHEQE</sequence>
<feature type="region of interest" description="Disordered" evidence="1">
    <location>
        <begin position="128"/>
        <end position="211"/>
    </location>
</feature>
<dbReference type="Proteomes" id="UP000660262">
    <property type="component" value="Unassembled WGS sequence"/>
</dbReference>
<evidence type="ECO:0000313" key="2">
    <source>
        <dbReference type="EMBL" id="GHP06225.1"/>
    </source>
</evidence>
<comment type="caution">
    <text evidence="2">The sequence shown here is derived from an EMBL/GenBank/DDBJ whole genome shotgun (WGS) entry which is preliminary data.</text>
</comment>
<gene>
    <name evidence="2" type="ORF">PPROV_000497200</name>
</gene>
<feature type="compositionally biased region" description="Acidic residues" evidence="1">
    <location>
        <begin position="134"/>
        <end position="143"/>
    </location>
</feature>
<keyword evidence="3" id="KW-1185">Reference proteome</keyword>